<sequence>MNAEIETLLLDIAAFLDQGGPVMWVIALTSALLWALVVERILYVLVAFPRYRNRILRVWHELQPESRWVKQKMRSRLASVTRQRLERNQPVIRVLVAICPLLGLLGTVTGMLTVFDVLAFTGTGNARAMADGVSRATLPTLAGMVVSLVGLVAILLLARLSLRAEMQIKHLLNDTPSGTAQEVARHA</sequence>
<feature type="domain" description="MotA/TolQ/ExbB proton channel" evidence="8">
    <location>
        <begin position="63"/>
        <end position="168"/>
    </location>
</feature>
<evidence type="ECO:0000313" key="10">
    <source>
        <dbReference type="Proteomes" id="UP001595798"/>
    </source>
</evidence>
<dbReference type="PANTHER" id="PTHR30625">
    <property type="entry name" value="PROTEIN TOLQ"/>
    <property type="match status" value="1"/>
</dbReference>
<keyword evidence="6" id="KW-0813">Transport</keyword>
<gene>
    <name evidence="9" type="ORF">ACFOZ5_18230</name>
</gene>
<dbReference type="EMBL" id="JBHSDI010000062">
    <property type="protein sequence ID" value="MFC4260962.1"/>
    <property type="molecule type" value="Genomic_DNA"/>
</dbReference>
<keyword evidence="5 7" id="KW-0472">Membrane</keyword>
<keyword evidence="10" id="KW-1185">Reference proteome</keyword>
<evidence type="ECO:0000256" key="5">
    <source>
        <dbReference type="ARBA" id="ARBA00023136"/>
    </source>
</evidence>
<dbReference type="PANTHER" id="PTHR30625:SF18">
    <property type="entry name" value="TONB2 ENERGY TRANSDUCTION SYSTEM INNER MEMBRANE COMPONENT EXBB"/>
    <property type="match status" value="1"/>
</dbReference>
<feature type="transmembrane region" description="Helical" evidence="7">
    <location>
        <begin position="91"/>
        <end position="120"/>
    </location>
</feature>
<keyword evidence="3 7" id="KW-0812">Transmembrane</keyword>
<organism evidence="9 10">
    <name type="scientific">Marinobacter lacisalsi</name>
    <dbReference type="NCBI Taxonomy" id="475979"/>
    <lineage>
        <taxon>Bacteria</taxon>
        <taxon>Pseudomonadati</taxon>
        <taxon>Pseudomonadota</taxon>
        <taxon>Gammaproteobacteria</taxon>
        <taxon>Pseudomonadales</taxon>
        <taxon>Marinobacteraceae</taxon>
        <taxon>Marinobacter</taxon>
    </lineage>
</organism>
<reference evidence="10" key="1">
    <citation type="journal article" date="2019" name="Int. J. Syst. Evol. Microbiol.">
        <title>The Global Catalogue of Microorganisms (GCM) 10K type strain sequencing project: providing services to taxonomists for standard genome sequencing and annotation.</title>
        <authorList>
            <consortium name="The Broad Institute Genomics Platform"/>
            <consortium name="The Broad Institute Genome Sequencing Center for Infectious Disease"/>
            <person name="Wu L."/>
            <person name="Ma J."/>
        </authorList>
    </citation>
    <scope>NUCLEOTIDE SEQUENCE [LARGE SCALE GENOMIC DNA]</scope>
    <source>
        <strain evidence="10">CECT 7297</strain>
    </source>
</reference>
<keyword evidence="2" id="KW-1003">Cell membrane</keyword>
<evidence type="ECO:0000256" key="7">
    <source>
        <dbReference type="SAM" id="Phobius"/>
    </source>
</evidence>
<proteinExistence type="inferred from homology"/>
<comment type="similarity">
    <text evidence="6">Belongs to the exbB/tolQ family.</text>
</comment>
<keyword evidence="6" id="KW-0653">Protein transport</keyword>
<evidence type="ECO:0000256" key="6">
    <source>
        <dbReference type="RuleBase" id="RU004057"/>
    </source>
</evidence>
<evidence type="ECO:0000259" key="8">
    <source>
        <dbReference type="Pfam" id="PF01618"/>
    </source>
</evidence>
<dbReference type="InterPro" id="IPR002898">
    <property type="entry name" value="MotA_ExbB_proton_chnl"/>
</dbReference>
<feature type="transmembrane region" description="Helical" evidence="7">
    <location>
        <begin position="22"/>
        <end position="48"/>
    </location>
</feature>
<evidence type="ECO:0000313" key="9">
    <source>
        <dbReference type="EMBL" id="MFC4260962.1"/>
    </source>
</evidence>
<name>A0ABV8QMK8_9GAMM</name>
<evidence type="ECO:0000256" key="1">
    <source>
        <dbReference type="ARBA" id="ARBA00004651"/>
    </source>
</evidence>
<evidence type="ECO:0000256" key="4">
    <source>
        <dbReference type="ARBA" id="ARBA00022989"/>
    </source>
</evidence>
<dbReference type="Pfam" id="PF01618">
    <property type="entry name" value="MotA_ExbB"/>
    <property type="match status" value="1"/>
</dbReference>
<accession>A0ABV8QMK8</accession>
<comment type="caution">
    <text evidence="9">The sequence shown here is derived from an EMBL/GenBank/DDBJ whole genome shotgun (WGS) entry which is preliminary data.</text>
</comment>
<comment type="subcellular location">
    <subcellularLocation>
        <location evidence="1">Cell membrane</location>
        <topology evidence="1">Multi-pass membrane protein</topology>
    </subcellularLocation>
    <subcellularLocation>
        <location evidence="6">Membrane</location>
        <topology evidence="6">Multi-pass membrane protein</topology>
    </subcellularLocation>
</comment>
<evidence type="ECO:0000256" key="2">
    <source>
        <dbReference type="ARBA" id="ARBA00022475"/>
    </source>
</evidence>
<dbReference type="InterPro" id="IPR050790">
    <property type="entry name" value="ExbB/TolQ_transport"/>
</dbReference>
<dbReference type="Proteomes" id="UP001595798">
    <property type="component" value="Unassembled WGS sequence"/>
</dbReference>
<dbReference type="RefSeq" id="WP_379890021.1">
    <property type="nucleotide sequence ID" value="NZ_JBHSDI010000062.1"/>
</dbReference>
<protein>
    <submittedName>
        <fullName evidence="9">MotA/TolQ/ExbB proton channel family protein</fullName>
    </submittedName>
</protein>
<feature type="transmembrane region" description="Helical" evidence="7">
    <location>
        <begin position="140"/>
        <end position="162"/>
    </location>
</feature>
<evidence type="ECO:0000256" key="3">
    <source>
        <dbReference type="ARBA" id="ARBA00022692"/>
    </source>
</evidence>
<keyword evidence="4 7" id="KW-1133">Transmembrane helix</keyword>